<keyword evidence="12" id="KW-1185">Reference proteome</keyword>
<name>A0A6V7GWC8_9HYME</name>
<dbReference type="GO" id="GO:0007165">
    <property type="term" value="P:signal transduction"/>
    <property type="evidence" value="ECO:0007669"/>
    <property type="project" value="UniProtKB-KW"/>
</dbReference>
<feature type="transmembrane region" description="Helical" evidence="10">
    <location>
        <begin position="180"/>
        <end position="202"/>
    </location>
</feature>
<feature type="transmembrane region" description="Helical" evidence="10">
    <location>
        <begin position="321"/>
        <end position="345"/>
    </location>
</feature>
<gene>
    <name evidence="11" type="ORF">MHI_LOCUS142052</name>
</gene>
<dbReference type="GO" id="GO:0005549">
    <property type="term" value="F:odorant binding"/>
    <property type="evidence" value="ECO:0007669"/>
    <property type="project" value="InterPro"/>
</dbReference>
<dbReference type="InterPro" id="IPR004117">
    <property type="entry name" value="7tm6_olfct_rcpt"/>
</dbReference>
<evidence type="ECO:0000256" key="6">
    <source>
        <dbReference type="ARBA" id="ARBA00022989"/>
    </source>
</evidence>
<evidence type="ECO:0000256" key="1">
    <source>
        <dbReference type="ARBA" id="ARBA00004651"/>
    </source>
</evidence>
<feature type="non-terminal residue" evidence="11">
    <location>
        <position position="1"/>
    </location>
</feature>
<reference evidence="11" key="1">
    <citation type="submission" date="2020-07" db="EMBL/GenBank/DDBJ databases">
        <authorList>
            <person name="Nazaruddin N."/>
        </authorList>
    </citation>
    <scope>NUCLEOTIDE SEQUENCE</scope>
</reference>
<evidence type="ECO:0000256" key="4">
    <source>
        <dbReference type="ARBA" id="ARBA00022692"/>
    </source>
</evidence>
<evidence type="ECO:0008006" key="13">
    <source>
        <dbReference type="Google" id="ProtNLM"/>
    </source>
</evidence>
<keyword evidence="6 10" id="KW-1133">Transmembrane helix</keyword>
<keyword evidence="9" id="KW-0807">Transducer</keyword>
<evidence type="ECO:0000256" key="7">
    <source>
        <dbReference type="ARBA" id="ARBA00023136"/>
    </source>
</evidence>
<organism evidence="11 12">
    <name type="scientific">Heterotrigona itama</name>
    <dbReference type="NCBI Taxonomy" id="395501"/>
    <lineage>
        <taxon>Eukaryota</taxon>
        <taxon>Metazoa</taxon>
        <taxon>Ecdysozoa</taxon>
        <taxon>Arthropoda</taxon>
        <taxon>Hexapoda</taxon>
        <taxon>Insecta</taxon>
        <taxon>Pterygota</taxon>
        <taxon>Neoptera</taxon>
        <taxon>Endopterygota</taxon>
        <taxon>Hymenoptera</taxon>
        <taxon>Apocrita</taxon>
        <taxon>Aculeata</taxon>
        <taxon>Apoidea</taxon>
        <taxon>Anthophila</taxon>
        <taxon>Apidae</taxon>
        <taxon>Heterotrigona</taxon>
    </lineage>
</organism>
<keyword evidence="8" id="KW-0675">Receptor</keyword>
<keyword evidence="2" id="KW-1003">Cell membrane</keyword>
<evidence type="ECO:0000256" key="3">
    <source>
        <dbReference type="ARBA" id="ARBA00022606"/>
    </source>
</evidence>
<keyword evidence="4 10" id="KW-0812">Transmembrane</keyword>
<keyword evidence="5" id="KW-0552">Olfaction</keyword>
<proteinExistence type="predicted"/>
<evidence type="ECO:0000256" key="5">
    <source>
        <dbReference type="ARBA" id="ARBA00022725"/>
    </source>
</evidence>
<evidence type="ECO:0000256" key="9">
    <source>
        <dbReference type="ARBA" id="ARBA00023224"/>
    </source>
</evidence>
<evidence type="ECO:0000256" key="10">
    <source>
        <dbReference type="SAM" id="Phobius"/>
    </source>
</evidence>
<dbReference type="GO" id="GO:0005886">
    <property type="term" value="C:plasma membrane"/>
    <property type="evidence" value="ECO:0007669"/>
    <property type="project" value="UniProtKB-SubCell"/>
</dbReference>
<dbReference type="Proteomes" id="UP000752696">
    <property type="component" value="Unassembled WGS sequence"/>
</dbReference>
<evidence type="ECO:0000313" key="11">
    <source>
        <dbReference type="EMBL" id="CAD1469683.1"/>
    </source>
</evidence>
<dbReference type="GO" id="GO:0004984">
    <property type="term" value="F:olfactory receptor activity"/>
    <property type="evidence" value="ECO:0007669"/>
    <property type="project" value="InterPro"/>
</dbReference>
<feature type="transmembrane region" description="Helical" evidence="10">
    <location>
        <begin position="9"/>
        <end position="30"/>
    </location>
</feature>
<dbReference type="PANTHER" id="PTHR21137">
    <property type="entry name" value="ODORANT RECEPTOR"/>
    <property type="match status" value="1"/>
</dbReference>
<evidence type="ECO:0000313" key="12">
    <source>
        <dbReference type="Proteomes" id="UP000752696"/>
    </source>
</evidence>
<evidence type="ECO:0000256" key="2">
    <source>
        <dbReference type="ARBA" id="ARBA00022475"/>
    </source>
</evidence>
<evidence type="ECO:0000256" key="8">
    <source>
        <dbReference type="ARBA" id="ARBA00023170"/>
    </source>
</evidence>
<dbReference type="AlphaFoldDB" id="A0A6V7GWC8"/>
<dbReference type="EMBL" id="CAJDYZ010002741">
    <property type="protein sequence ID" value="CAD1469683.1"/>
    <property type="molecule type" value="Genomic_DNA"/>
</dbReference>
<accession>A0A6V7GWC8</accession>
<dbReference type="PANTHER" id="PTHR21137:SF35">
    <property type="entry name" value="ODORANT RECEPTOR 19A-RELATED"/>
    <property type="match status" value="1"/>
</dbReference>
<feature type="non-terminal residue" evidence="11">
    <location>
        <position position="405"/>
    </location>
</feature>
<keyword evidence="7 10" id="KW-0472">Membrane</keyword>
<dbReference type="OrthoDB" id="7634903at2759"/>
<sequence>SLGEKAEQFMVFLVAFLCFYVTCAMMQLYLCCYVSERLTFEVSPMREKLIKVADTVYHCEWYNFSPENTRLLIIIMCRATSSPLMITAGKFCWFTILLFQLPYRFESLHTEVRGHLAGREEVEPIFKLPRPGTVPHNAMFRVCSTNHQSAAHRARHEAAEDWATTETKTKRETMVNIARFTRIMTIVCIMMSKLVIVSYVSLRLVSMKYIDETMVYRGYFPYNVTYSPNYELTIIGQALGTMYGGTTYAAVDTFITLLVLHACGQLSNLKDDLKNIHSYDKKDLRARLKKIVEKHNYIAWFVLNKSVNSNSSFEEGLQQRIIFQILFLCMYTAAVLLQLLLYCYVGDRLVFESTDIANTAYNSEWYNLPPKDARLLLIIMCRSVSSPLKLTAGKFCWFTILLYSQ</sequence>
<keyword evidence="3" id="KW-0716">Sensory transduction</keyword>
<dbReference type="Pfam" id="PF02949">
    <property type="entry name" value="7tm_6"/>
    <property type="match status" value="3"/>
</dbReference>
<comment type="subcellular location">
    <subcellularLocation>
        <location evidence="1">Cell membrane</location>
        <topology evidence="1">Multi-pass membrane protein</topology>
    </subcellularLocation>
</comment>
<protein>
    <recommendedName>
        <fullName evidence="13">Odorant receptor</fullName>
    </recommendedName>
</protein>
<comment type="caution">
    <text evidence="11">The sequence shown here is derived from an EMBL/GenBank/DDBJ whole genome shotgun (WGS) entry which is preliminary data.</text>
</comment>